<evidence type="ECO:0000256" key="1">
    <source>
        <dbReference type="ARBA" id="ARBA00023016"/>
    </source>
</evidence>
<feature type="chain" id="PRO_5037130120" evidence="4">
    <location>
        <begin position="21"/>
        <end position="254"/>
    </location>
</feature>
<dbReference type="InterPro" id="IPR050325">
    <property type="entry name" value="Prot/Nucl_acid_deglycase"/>
</dbReference>
<evidence type="ECO:0000256" key="3">
    <source>
        <dbReference type="ARBA" id="ARBA00038493"/>
    </source>
</evidence>
<dbReference type="EMBL" id="JAEUGD010000053">
    <property type="protein sequence ID" value="MBL6447813.1"/>
    <property type="molecule type" value="Genomic_DNA"/>
</dbReference>
<dbReference type="Gene3D" id="3.40.50.880">
    <property type="match status" value="1"/>
</dbReference>
<name>A0A937KF41_9BACT</name>
<keyword evidence="7" id="KW-1185">Reference proteome</keyword>
<dbReference type="SUPFAM" id="SSF52317">
    <property type="entry name" value="Class I glutamine amidotransferase-like"/>
    <property type="match status" value="1"/>
</dbReference>
<accession>A0A937KF41</accession>
<feature type="signal peptide" evidence="4">
    <location>
        <begin position="1"/>
        <end position="20"/>
    </location>
</feature>
<dbReference type="Pfam" id="PF01965">
    <property type="entry name" value="DJ-1_PfpI"/>
    <property type="match status" value="1"/>
</dbReference>
<dbReference type="GO" id="GO:0019243">
    <property type="term" value="P:methylglyoxal catabolic process to D-lactate via S-lactoyl-glutathione"/>
    <property type="evidence" value="ECO:0007669"/>
    <property type="project" value="TreeGrafter"/>
</dbReference>
<dbReference type="RefSeq" id="WP_202857347.1">
    <property type="nucleotide sequence ID" value="NZ_JAEUGD010000053.1"/>
</dbReference>
<dbReference type="PANTHER" id="PTHR48094:SF11">
    <property type="entry name" value="GLUTATHIONE-INDEPENDENT GLYOXALASE HSP31-RELATED"/>
    <property type="match status" value="1"/>
</dbReference>
<comment type="similarity">
    <text evidence="3">Belongs to the peptidase C56 family. HSP31-like subfamily.</text>
</comment>
<reference evidence="6" key="1">
    <citation type="submission" date="2021-01" db="EMBL/GenBank/DDBJ databases">
        <title>Fulvivirga kasyanovii gen. nov., sp nov., a novel member of the phylum Bacteroidetes isolated from seawater in a mussel farm.</title>
        <authorList>
            <person name="Zhao L.-H."/>
            <person name="Wang Z.-J."/>
        </authorList>
    </citation>
    <scope>NUCLEOTIDE SEQUENCE</scope>
    <source>
        <strain evidence="6">29W222</strain>
    </source>
</reference>
<comment type="caution">
    <text evidence="6">The sequence shown here is derived from an EMBL/GenBank/DDBJ whole genome shotgun (WGS) entry which is preliminary data.</text>
</comment>
<feature type="domain" description="DJ-1/PfpI" evidence="5">
    <location>
        <begin position="51"/>
        <end position="248"/>
    </location>
</feature>
<gene>
    <name evidence="6" type="ORF">JMN32_15950</name>
</gene>
<keyword evidence="6" id="KW-0315">Glutamine amidotransferase</keyword>
<dbReference type="GO" id="GO:0005737">
    <property type="term" value="C:cytoplasm"/>
    <property type="evidence" value="ECO:0007669"/>
    <property type="project" value="TreeGrafter"/>
</dbReference>
<dbReference type="GO" id="GO:0019172">
    <property type="term" value="F:glyoxalase III activity"/>
    <property type="evidence" value="ECO:0007669"/>
    <property type="project" value="TreeGrafter"/>
</dbReference>
<evidence type="ECO:0000259" key="5">
    <source>
        <dbReference type="Pfam" id="PF01965"/>
    </source>
</evidence>
<keyword evidence="2" id="KW-0456">Lyase</keyword>
<keyword evidence="4" id="KW-0732">Signal</keyword>
<evidence type="ECO:0000256" key="2">
    <source>
        <dbReference type="ARBA" id="ARBA00023239"/>
    </source>
</evidence>
<protein>
    <submittedName>
        <fullName evidence="6">Type 1 glutamine amidotransferase domain-containing protein</fullName>
    </submittedName>
</protein>
<dbReference type="InterPro" id="IPR029062">
    <property type="entry name" value="Class_I_gatase-like"/>
</dbReference>
<evidence type="ECO:0000313" key="6">
    <source>
        <dbReference type="EMBL" id="MBL6447813.1"/>
    </source>
</evidence>
<dbReference type="Proteomes" id="UP000614216">
    <property type="component" value="Unassembled WGS sequence"/>
</dbReference>
<sequence length="254" mass="27798">MKRVLNAILLVLAAVVLGHAQKVSGDIKGTPRVLMVLSSHGELGNTGKETGFYLSEATHAYEVFKDRGFVIDVVSPEGGKAPVDGFDLKDSVNKKFWNDKEFRHKVENTLTPDEVKAGDYDAIYYAGGHGTMWDFPENEKLAQIAADIYENNGVVSAVCHGPIALVNIKLSNGEYLVHGKTVSVFTNEEESAIQLTEVVPYLLEEKMKERGVTVEKAGMWQEKVSVDNRLVTGQNPASAHKVAAEVVQLVNSVR</sequence>
<dbReference type="CDD" id="cd03141">
    <property type="entry name" value="GATase1_Hsp31_like"/>
    <property type="match status" value="1"/>
</dbReference>
<dbReference type="PANTHER" id="PTHR48094">
    <property type="entry name" value="PROTEIN/NUCLEIC ACID DEGLYCASE DJ-1-RELATED"/>
    <property type="match status" value="1"/>
</dbReference>
<keyword evidence="1" id="KW-0346">Stress response</keyword>
<organism evidence="6 7">
    <name type="scientific">Fulvivirga marina</name>
    <dbReference type="NCBI Taxonomy" id="2494733"/>
    <lineage>
        <taxon>Bacteria</taxon>
        <taxon>Pseudomonadati</taxon>
        <taxon>Bacteroidota</taxon>
        <taxon>Cytophagia</taxon>
        <taxon>Cytophagales</taxon>
        <taxon>Fulvivirgaceae</taxon>
        <taxon>Fulvivirga</taxon>
    </lineage>
</organism>
<evidence type="ECO:0000313" key="7">
    <source>
        <dbReference type="Proteomes" id="UP000614216"/>
    </source>
</evidence>
<evidence type="ECO:0000256" key="4">
    <source>
        <dbReference type="SAM" id="SignalP"/>
    </source>
</evidence>
<dbReference type="AlphaFoldDB" id="A0A937KF41"/>
<proteinExistence type="inferred from homology"/>
<dbReference type="InterPro" id="IPR002818">
    <property type="entry name" value="DJ-1/PfpI"/>
</dbReference>